<dbReference type="GO" id="GO:0016020">
    <property type="term" value="C:membrane"/>
    <property type="evidence" value="ECO:0007669"/>
    <property type="project" value="UniProtKB-SubCell"/>
</dbReference>
<feature type="transmembrane region" description="Helical" evidence="5">
    <location>
        <begin position="265"/>
        <end position="285"/>
    </location>
</feature>
<dbReference type="InterPro" id="IPR017452">
    <property type="entry name" value="GPCR_Rhodpsn_7TM"/>
</dbReference>
<sequence>MPSGSDVDLCFQQWSLNASDQVRLIHAGVYTILSTFSALLNVLLLVVIGLEWKRLNESKFYCLVICLSSASLVYLAPNFLLMIPCTAFACDFYGNTVMVVFASLNTIGYYGSLFATFGITAERFMLFFAKNVHFFFSRHIWKAGVGAALGGLGVMAFTVTVGCYKRFNRHTFQYTFFCSECDDEGTRLSEGLFILGQVLPGMMLAAYAVIFTNVAVNRRRTTASSNSQDCRLVFQFTLICTFQWFSAFFFYMVPRVFGTTHYGVMATNVCGILNTAVNPVVLFLFNSRIRHGFSKNLRFGRSTTVSSLHNTHPSVTHPRGTTVGTTLPFSVSTNVPVQ</sequence>
<dbReference type="SUPFAM" id="SSF81321">
    <property type="entry name" value="Family A G protein-coupled receptor-like"/>
    <property type="match status" value="1"/>
</dbReference>
<evidence type="ECO:0000259" key="6">
    <source>
        <dbReference type="PROSITE" id="PS50262"/>
    </source>
</evidence>
<feature type="transmembrane region" description="Helical" evidence="5">
    <location>
        <begin position="192"/>
        <end position="211"/>
    </location>
</feature>
<dbReference type="WBParaSite" id="L893_g18426.t1">
    <property type="protein sequence ID" value="L893_g18426.t1"/>
    <property type="gene ID" value="L893_g18426"/>
</dbReference>
<dbReference type="Pfam" id="PF04789">
    <property type="entry name" value="DUF621"/>
    <property type="match status" value="1"/>
</dbReference>
<dbReference type="PRINTS" id="PR00237">
    <property type="entry name" value="GPCRRHODOPSN"/>
</dbReference>
<feature type="transmembrane region" description="Helical" evidence="5">
    <location>
        <begin position="232"/>
        <end position="253"/>
    </location>
</feature>
<keyword evidence="3 5" id="KW-1133">Transmembrane helix</keyword>
<evidence type="ECO:0000256" key="3">
    <source>
        <dbReference type="ARBA" id="ARBA00022989"/>
    </source>
</evidence>
<dbReference type="Gene3D" id="1.20.1070.10">
    <property type="entry name" value="Rhodopsin 7-helix transmembrane proteins"/>
    <property type="match status" value="1"/>
</dbReference>
<keyword evidence="2 5" id="KW-0812">Transmembrane</keyword>
<feature type="transmembrane region" description="Helical" evidence="5">
    <location>
        <begin position="24"/>
        <end position="48"/>
    </location>
</feature>
<dbReference type="PANTHER" id="PTHR22718:SF11">
    <property type="entry name" value="7TM GPCR SERPENTINE RECEPTOR CLASS X (SRX) DOMAIN-CONTAINING PROTEIN"/>
    <property type="match status" value="1"/>
</dbReference>
<proteinExistence type="predicted"/>
<dbReference type="PROSITE" id="PS50262">
    <property type="entry name" value="G_PROTEIN_RECEP_F1_2"/>
    <property type="match status" value="1"/>
</dbReference>
<evidence type="ECO:0000256" key="5">
    <source>
        <dbReference type="SAM" id="Phobius"/>
    </source>
</evidence>
<dbReference type="InterPro" id="IPR000276">
    <property type="entry name" value="GPCR_Rhodpsn"/>
</dbReference>
<dbReference type="AlphaFoldDB" id="A0A1I7YP89"/>
<accession>A0A1I7YP89</accession>
<dbReference type="Proteomes" id="UP000095287">
    <property type="component" value="Unplaced"/>
</dbReference>
<evidence type="ECO:0000313" key="7">
    <source>
        <dbReference type="Proteomes" id="UP000095287"/>
    </source>
</evidence>
<dbReference type="GO" id="GO:0004930">
    <property type="term" value="F:G protein-coupled receptor activity"/>
    <property type="evidence" value="ECO:0007669"/>
    <property type="project" value="InterPro"/>
</dbReference>
<dbReference type="PANTHER" id="PTHR22718">
    <property type="entry name" value="SERPENTINE RECEPTOR, CLASS X"/>
    <property type="match status" value="1"/>
</dbReference>
<feature type="transmembrane region" description="Helical" evidence="5">
    <location>
        <begin position="60"/>
        <end position="89"/>
    </location>
</feature>
<keyword evidence="7" id="KW-1185">Reference proteome</keyword>
<organism evidence="7 8">
    <name type="scientific">Steinernema glaseri</name>
    <dbReference type="NCBI Taxonomy" id="37863"/>
    <lineage>
        <taxon>Eukaryota</taxon>
        <taxon>Metazoa</taxon>
        <taxon>Ecdysozoa</taxon>
        <taxon>Nematoda</taxon>
        <taxon>Chromadorea</taxon>
        <taxon>Rhabditida</taxon>
        <taxon>Tylenchina</taxon>
        <taxon>Panagrolaimomorpha</taxon>
        <taxon>Strongyloidoidea</taxon>
        <taxon>Steinernematidae</taxon>
        <taxon>Steinernema</taxon>
    </lineage>
</organism>
<feature type="transmembrane region" description="Helical" evidence="5">
    <location>
        <begin position="140"/>
        <end position="161"/>
    </location>
</feature>
<reference evidence="8" key="1">
    <citation type="submission" date="2016-11" db="UniProtKB">
        <authorList>
            <consortium name="WormBaseParasite"/>
        </authorList>
    </citation>
    <scope>IDENTIFICATION</scope>
</reference>
<dbReference type="InterPro" id="IPR006874">
    <property type="entry name" value="DUF621"/>
</dbReference>
<evidence type="ECO:0000256" key="4">
    <source>
        <dbReference type="ARBA" id="ARBA00023136"/>
    </source>
</evidence>
<comment type="subcellular location">
    <subcellularLocation>
        <location evidence="1">Membrane</location>
    </subcellularLocation>
</comment>
<protein>
    <submittedName>
        <fullName evidence="8">G_PROTEIN_RECEP_F1_2 domain-containing protein</fullName>
    </submittedName>
</protein>
<evidence type="ECO:0000256" key="1">
    <source>
        <dbReference type="ARBA" id="ARBA00004370"/>
    </source>
</evidence>
<evidence type="ECO:0000256" key="2">
    <source>
        <dbReference type="ARBA" id="ARBA00022692"/>
    </source>
</evidence>
<feature type="domain" description="G-protein coupled receptors family 1 profile" evidence="6">
    <location>
        <begin position="40"/>
        <end position="282"/>
    </location>
</feature>
<keyword evidence="4 5" id="KW-0472">Membrane</keyword>
<evidence type="ECO:0000313" key="8">
    <source>
        <dbReference type="WBParaSite" id="L893_g18426.t1"/>
    </source>
</evidence>
<name>A0A1I7YP89_9BILA</name>